<dbReference type="EMBL" id="CAJOBG010003130">
    <property type="protein sequence ID" value="CAF4047015.1"/>
    <property type="molecule type" value="Genomic_DNA"/>
</dbReference>
<proteinExistence type="predicted"/>
<dbReference type="Proteomes" id="UP000663866">
    <property type="component" value="Unassembled WGS sequence"/>
</dbReference>
<keyword evidence="4" id="KW-1185">Reference proteome</keyword>
<evidence type="ECO:0000313" key="3">
    <source>
        <dbReference type="Proteomes" id="UP000663842"/>
    </source>
</evidence>
<organism evidence="2 3">
    <name type="scientific">Rotaria magnacalcarata</name>
    <dbReference type="NCBI Taxonomy" id="392030"/>
    <lineage>
        <taxon>Eukaryota</taxon>
        <taxon>Metazoa</taxon>
        <taxon>Spiralia</taxon>
        <taxon>Gnathifera</taxon>
        <taxon>Rotifera</taxon>
        <taxon>Eurotatoria</taxon>
        <taxon>Bdelloidea</taxon>
        <taxon>Philodinida</taxon>
        <taxon>Philodinidae</taxon>
        <taxon>Rotaria</taxon>
    </lineage>
</organism>
<accession>A0A819SXW8</accession>
<evidence type="ECO:0000313" key="2">
    <source>
        <dbReference type="EMBL" id="CAF4067238.1"/>
    </source>
</evidence>
<sequence>MGIRNNISHNHTIHPTLEISSNDSQALFIVLEEISSDWTYSSTDREIASEIRKQLLRDDFLFIIHFHHDLHECVLGPVTKVLQYDDFSYLEVMKLIDEKKKMLRK</sequence>
<protein>
    <submittedName>
        <fullName evidence="2">Uncharacterized protein</fullName>
    </submittedName>
</protein>
<comment type="caution">
    <text evidence="2">The sequence shown here is derived from an EMBL/GenBank/DDBJ whole genome shotgun (WGS) entry which is preliminary data.</text>
</comment>
<evidence type="ECO:0000313" key="1">
    <source>
        <dbReference type="EMBL" id="CAF4047015.1"/>
    </source>
</evidence>
<dbReference type="Proteomes" id="UP000663842">
    <property type="component" value="Unassembled WGS sequence"/>
</dbReference>
<name>A0A819SXW8_9BILA</name>
<dbReference type="EMBL" id="CAJOBF010002981">
    <property type="protein sequence ID" value="CAF4067238.1"/>
    <property type="molecule type" value="Genomic_DNA"/>
</dbReference>
<reference evidence="2" key="1">
    <citation type="submission" date="2021-02" db="EMBL/GenBank/DDBJ databases">
        <authorList>
            <person name="Nowell W R."/>
        </authorList>
    </citation>
    <scope>NUCLEOTIDE SEQUENCE</scope>
</reference>
<dbReference type="AlphaFoldDB" id="A0A819SXW8"/>
<evidence type="ECO:0000313" key="4">
    <source>
        <dbReference type="Proteomes" id="UP000663866"/>
    </source>
</evidence>
<gene>
    <name evidence="1" type="ORF">OVN521_LOCUS17750</name>
    <name evidence="2" type="ORF">UXM345_LOCUS20208</name>
</gene>